<dbReference type="AlphaFoldDB" id="B9TIA3"/>
<protein>
    <recommendedName>
        <fullName evidence="3">Solute-binding protein family 5 domain-containing protein</fullName>
    </recommendedName>
</protein>
<dbReference type="InParanoid" id="B9TIA3"/>
<name>B9TIA3_RICCO</name>
<organism evidence="1 2">
    <name type="scientific">Ricinus communis</name>
    <name type="common">Castor bean</name>
    <dbReference type="NCBI Taxonomy" id="3988"/>
    <lineage>
        <taxon>Eukaryota</taxon>
        <taxon>Viridiplantae</taxon>
        <taxon>Streptophyta</taxon>
        <taxon>Embryophyta</taxon>
        <taxon>Tracheophyta</taxon>
        <taxon>Spermatophyta</taxon>
        <taxon>Magnoliopsida</taxon>
        <taxon>eudicotyledons</taxon>
        <taxon>Gunneridae</taxon>
        <taxon>Pentapetalae</taxon>
        <taxon>rosids</taxon>
        <taxon>fabids</taxon>
        <taxon>Malpighiales</taxon>
        <taxon>Euphorbiaceae</taxon>
        <taxon>Acalyphoideae</taxon>
        <taxon>Acalypheae</taxon>
        <taxon>Ricinus</taxon>
    </lineage>
</organism>
<dbReference type="EMBL" id="EQ982327">
    <property type="protein sequence ID" value="EEF24412.1"/>
    <property type="molecule type" value="Genomic_DNA"/>
</dbReference>
<feature type="non-terminal residue" evidence="1">
    <location>
        <position position="127"/>
    </location>
</feature>
<accession>B9TIA3</accession>
<keyword evidence="2" id="KW-1185">Reference proteome</keyword>
<evidence type="ECO:0000313" key="2">
    <source>
        <dbReference type="Proteomes" id="UP000008311"/>
    </source>
</evidence>
<dbReference type="SUPFAM" id="SSF53850">
    <property type="entry name" value="Periplasmic binding protein-like II"/>
    <property type="match status" value="1"/>
</dbReference>
<dbReference type="Gene3D" id="3.40.190.10">
    <property type="entry name" value="Periplasmic binding protein-like II"/>
    <property type="match status" value="1"/>
</dbReference>
<proteinExistence type="predicted"/>
<evidence type="ECO:0000313" key="1">
    <source>
        <dbReference type="EMBL" id="EEF24412.1"/>
    </source>
</evidence>
<sequence length="127" mass="13997">MPFDVAGFSHFSYSNEGAGMNALHKSLLGWSRCAVLAAGAMTAVAAHASKANDTLVYASDSEVENISQYHNNLREGVILAHLIWDTLIYRDPKTNEYKPQLATAWKWESPTALVLDLRQGVQFQNGD</sequence>
<evidence type="ECO:0008006" key="3">
    <source>
        <dbReference type="Google" id="ProtNLM"/>
    </source>
</evidence>
<dbReference type="Proteomes" id="UP000008311">
    <property type="component" value="Unassembled WGS sequence"/>
</dbReference>
<reference evidence="2" key="1">
    <citation type="journal article" date="2010" name="Nat. Biotechnol.">
        <title>Draft genome sequence of the oilseed species Ricinus communis.</title>
        <authorList>
            <person name="Chan A.P."/>
            <person name="Crabtree J."/>
            <person name="Zhao Q."/>
            <person name="Lorenzi H."/>
            <person name="Orvis J."/>
            <person name="Puiu D."/>
            <person name="Melake-Berhan A."/>
            <person name="Jones K.M."/>
            <person name="Redman J."/>
            <person name="Chen G."/>
            <person name="Cahoon E.B."/>
            <person name="Gedil M."/>
            <person name="Stanke M."/>
            <person name="Haas B.J."/>
            <person name="Wortman J.R."/>
            <person name="Fraser-Liggett C.M."/>
            <person name="Ravel J."/>
            <person name="Rabinowicz P.D."/>
        </authorList>
    </citation>
    <scope>NUCLEOTIDE SEQUENCE [LARGE SCALE GENOMIC DNA]</scope>
    <source>
        <strain evidence="2">cv. Hale</strain>
    </source>
</reference>
<gene>
    <name evidence="1" type="ORF">RCOM_1890730</name>
</gene>